<dbReference type="AlphaFoldDB" id="A0AAV0V3K1"/>
<protein>
    <submittedName>
        <fullName evidence="1">Uncharacterized protein</fullName>
    </submittedName>
</protein>
<reference evidence="1" key="1">
    <citation type="submission" date="2022-12" db="EMBL/GenBank/DDBJ databases">
        <authorList>
            <person name="Webb A."/>
        </authorList>
    </citation>
    <scope>NUCLEOTIDE SEQUENCE</scope>
    <source>
        <strain evidence="1">Pd1</strain>
    </source>
</reference>
<accession>A0AAV0V3K1</accession>
<dbReference type="EMBL" id="CANTFM010001933">
    <property type="protein sequence ID" value="CAI5743795.1"/>
    <property type="molecule type" value="Genomic_DNA"/>
</dbReference>
<proteinExistence type="predicted"/>
<evidence type="ECO:0000313" key="1">
    <source>
        <dbReference type="EMBL" id="CAI5743795.1"/>
    </source>
</evidence>
<name>A0AAV0V3K1_9STRA</name>
<organism evidence="1 2">
    <name type="scientific">Peronospora destructor</name>
    <dbReference type="NCBI Taxonomy" id="86335"/>
    <lineage>
        <taxon>Eukaryota</taxon>
        <taxon>Sar</taxon>
        <taxon>Stramenopiles</taxon>
        <taxon>Oomycota</taxon>
        <taxon>Peronosporomycetes</taxon>
        <taxon>Peronosporales</taxon>
        <taxon>Peronosporaceae</taxon>
        <taxon>Peronospora</taxon>
    </lineage>
</organism>
<keyword evidence="2" id="KW-1185">Reference proteome</keyword>
<evidence type="ECO:0000313" key="2">
    <source>
        <dbReference type="Proteomes" id="UP001162029"/>
    </source>
</evidence>
<sequence>MISPVTQDPSLTVAIAPTPSTQCQQTANLSNRMQDDEKQANVALEILQQPPETWYKDQFGRKATFELQVKRTEAFCAQCVEQRILMVKLLYESGKVVEKQEILHVMAGQCLDKSRQSTLAMRINQVSKNHLNQRFCVEIAIPTCPGKCEYIPSVVSKSVLVLSKKKKKKRTVKENEETESPLNVKKIKRSLLQRSRLSKDLPESLHSSASTGMITGNVTAVVADIEETIPLKASDTTAPFTPETPNICLWANAAFDLLYKLQWQRIPASTTDKPGTNLEEILAQTLSKTYKCPSCQQTYGQVPKHQDDCDLKLLLEQGGHTNASAVWKAVHSTAHHPLQWSSDKSFERPDRPKAMYSGDDITPKSSYNLAQNFRQLSGPVSEQEPTEGCTSTAVAANSSIVFWKDYASLSKLLYSTTYVEAKSPQAGTASRAAQQWAGLLPPVGILSPGFSALSSSTNGSAIHLAGVQPNFGSQRFSALLSATKDMSPDAAELVQEGERSLHRDGNIVKSLDSMNLSDIIRSNSGEIHGIGPRFTSLPSSLSALLSGYSLPLDVSSEKCVQFVMASDFLDCGFPALDGSFNLVGFYHLVTRMKDSPAELRFAPNLFPLPVEMLQELKNTITKWKKNQSIIHRLESVNNSPEDSLARLKSAVLRQVTR</sequence>
<comment type="caution">
    <text evidence="1">The sequence shown here is derived from an EMBL/GenBank/DDBJ whole genome shotgun (WGS) entry which is preliminary data.</text>
</comment>
<gene>
    <name evidence="1" type="ORF">PDE001_LOCUS8984</name>
</gene>
<dbReference type="Proteomes" id="UP001162029">
    <property type="component" value="Unassembled WGS sequence"/>
</dbReference>